<evidence type="ECO:0000313" key="2">
    <source>
        <dbReference type="EMBL" id="ROW15513.1"/>
    </source>
</evidence>
<keyword evidence="3" id="KW-1185">Reference proteome</keyword>
<evidence type="ECO:0000256" key="1">
    <source>
        <dbReference type="SAM" id="MobiDB-lite"/>
    </source>
</evidence>
<organism evidence="2 3">
    <name type="scientific">Cytospora leucostoma</name>
    <dbReference type="NCBI Taxonomy" id="1230097"/>
    <lineage>
        <taxon>Eukaryota</taxon>
        <taxon>Fungi</taxon>
        <taxon>Dikarya</taxon>
        <taxon>Ascomycota</taxon>
        <taxon>Pezizomycotina</taxon>
        <taxon>Sordariomycetes</taxon>
        <taxon>Sordariomycetidae</taxon>
        <taxon>Diaporthales</taxon>
        <taxon>Cytosporaceae</taxon>
        <taxon>Cytospora</taxon>
    </lineage>
</organism>
<feature type="compositionally biased region" description="Basic and acidic residues" evidence="1">
    <location>
        <begin position="253"/>
        <end position="262"/>
    </location>
</feature>
<reference evidence="2 3" key="1">
    <citation type="submission" date="2015-09" db="EMBL/GenBank/DDBJ databases">
        <title>Host preference determinants of Valsa canker pathogens revealed by comparative genomics.</title>
        <authorList>
            <person name="Yin Z."/>
            <person name="Huang L."/>
        </authorList>
    </citation>
    <scope>NUCLEOTIDE SEQUENCE [LARGE SCALE GENOMIC DNA]</scope>
    <source>
        <strain evidence="2 3">SXYLt</strain>
    </source>
</reference>
<sequence>MSGQTAVGFGFQADIISTASVGHLLTGRILKAMSDGGVDAYAVAAAVELGKLVPVRTSLESTVRTHLMSRRSFTSVLNMALSIGWGHSELAIEMTRTRAGTNALLLIGTLTAGRYPIFLAARCLSELMSMYGCEADRLPNVDVLKGLVAYLAPFTFDLGFSKVLEHITIVAERAMRSRGGIETDNGMPRQLSELGSAPMLAGAIKQLSLTAVKGERMYMILKKHGSWLPAFASHILGMEVELRYTRMRPCLDSKEEDGKPVYDDTTLDNPGHTRSRDSDFQEEDDPVIWACAGDQGSVIFELEDSDRSLASLYRSTFEIVDSDDQDIYLAVDHTLQDALAMQLSTRPDIGEELAEGIYKAIARLSWTLLQSIRMKPSSAWTALETGHPINGHFDSLAALKKTLGSMGAIVTQRIVSVALSPISS</sequence>
<dbReference type="EMBL" id="LKEB01000009">
    <property type="protein sequence ID" value="ROW15513.1"/>
    <property type="molecule type" value="Genomic_DNA"/>
</dbReference>
<evidence type="ECO:0000313" key="3">
    <source>
        <dbReference type="Proteomes" id="UP000285146"/>
    </source>
</evidence>
<feature type="region of interest" description="Disordered" evidence="1">
    <location>
        <begin position="253"/>
        <end position="282"/>
    </location>
</feature>
<protein>
    <submittedName>
        <fullName evidence="2">Uncharacterized protein</fullName>
    </submittedName>
</protein>
<proteinExistence type="predicted"/>
<dbReference type="Proteomes" id="UP000285146">
    <property type="component" value="Unassembled WGS sequence"/>
</dbReference>
<comment type="caution">
    <text evidence="2">The sequence shown here is derived from an EMBL/GenBank/DDBJ whole genome shotgun (WGS) entry which is preliminary data.</text>
</comment>
<name>A0A423XGV1_9PEZI</name>
<dbReference type="InParanoid" id="A0A423XGV1"/>
<dbReference type="AlphaFoldDB" id="A0A423XGV1"/>
<accession>A0A423XGV1</accession>
<gene>
    <name evidence="2" type="ORF">VPNG_02390</name>
</gene>
<dbReference type="OrthoDB" id="5425805at2759"/>